<evidence type="ECO:0000313" key="1">
    <source>
        <dbReference type="EMBL" id="KAB0390898.1"/>
    </source>
</evidence>
<sequence length="72" mass="8220">MSHQDLRFPRIAFFSTRLIEAGEQLGFDYGERFWDVKGKLFSCRKRSGGAGGPRPTEDPHLPRECREAGTFC</sequence>
<organism evidence="1 2">
    <name type="scientific">Balaenoptera physalus</name>
    <name type="common">Fin whale</name>
    <name type="synonym">Balaena physalus</name>
    <dbReference type="NCBI Taxonomy" id="9770"/>
    <lineage>
        <taxon>Eukaryota</taxon>
        <taxon>Metazoa</taxon>
        <taxon>Chordata</taxon>
        <taxon>Craniata</taxon>
        <taxon>Vertebrata</taxon>
        <taxon>Euteleostomi</taxon>
        <taxon>Mammalia</taxon>
        <taxon>Eutheria</taxon>
        <taxon>Laurasiatheria</taxon>
        <taxon>Artiodactyla</taxon>
        <taxon>Whippomorpha</taxon>
        <taxon>Cetacea</taxon>
        <taxon>Mysticeti</taxon>
        <taxon>Balaenopteridae</taxon>
        <taxon>Balaenoptera</taxon>
    </lineage>
</organism>
<keyword evidence="2" id="KW-1185">Reference proteome</keyword>
<dbReference type="GO" id="GO:0002039">
    <property type="term" value="F:p53 binding"/>
    <property type="evidence" value="ECO:0007669"/>
    <property type="project" value="InterPro"/>
</dbReference>
<proteinExistence type="predicted"/>
<dbReference type="GO" id="GO:0046974">
    <property type="term" value="F:histone H3K9 methyltransferase activity"/>
    <property type="evidence" value="ECO:0007669"/>
    <property type="project" value="TreeGrafter"/>
</dbReference>
<dbReference type="Gene3D" id="2.170.270.10">
    <property type="entry name" value="SET domain"/>
    <property type="match status" value="1"/>
</dbReference>
<dbReference type="EMBL" id="SGJD01004985">
    <property type="protein sequence ID" value="KAB0390898.1"/>
    <property type="molecule type" value="Genomic_DNA"/>
</dbReference>
<dbReference type="GO" id="GO:0000122">
    <property type="term" value="P:negative regulation of transcription by RNA polymerase II"/>
    <property type="evidence" value="ECO:0007669"/>
    <property type="project" value="TreeGrafter"/>
</dbReference>
<dbReference type="InterPro" id="IPR046341">
    <property type="entry name" value="SET_dom_sf"/>
</dbReference>
<name>A0A643BTA7_BALPH</name>
<reference evidence="1 2" key="1">
    <citation type="journal article" date="2019" name="PLoS ONE">
        <title>Genomic analyses reveal an absence of contemporary introgressive admixture between fin whales and blue whales, despite known hybrids.</title>
        <authorList>
            <person name="Westbury M.V."/>
            <person name="Petersen B."/>
            <person name="Lorenzen E.D."/>
        </authorList>
    </citation>
    <scope>NUCLEOTIDE SEQUENCE [LARGE SCALE GENOMIC DNA]</scope>
    <source>
        <strain evidence="1">FinWhale-01</strain>
    </source>
</reference>
<dbReference type="GO" id="GO:0005634">
    <property type="term" value="C:nucleus"/>
    <property type="evidence" value="ECO:0007669"/>
    <property type="project" value="TreeGrafter"/>
</dbReference>
<dbReference type="InterPro" id="IPR043550">
    <property type="entry name" value="EHMT1/EHMT2"/>
</dbReference>
<dbReference type="GO" id="GO:0000785">
    <property type="term" value="C:chromatin"/>
    <property type="evidence" value="ECO:0007669"/>
    <property type="project" value="TreeGrafter"/>
</dbReference>
<dbReference type="AlphaFoldDB" id="A0A643BTA7"/>
<protein>
    <recommendedName>
        <fullName evidence="3">SET domain-containing protein</fullName>
    </recommendedName>
</protein>
<dbReference type="SUPFAM" id="SSF82199">
    <property type="entry name" value="SET domain"/>
    <property type="match status" value="1"/>
</dbReference>
<dbReference type="PANTHER" id="PTHR46307:SF2">
    <property type="entry name" value="HISTONE-LYSINE N-METHYLTRANSFERASE EHMT1"/>
    <property type="match status" value="1"/>
</dbReference>
<evidence type="ECO:0000313" key="2">
    <source>
        <dbReference type="Proteomes" id="UP000437017"/>
    </source>
</evidence>
<gene>
    <name evidence="1" type="ORF">E2I00_003341</name>
</gene>
<comment type="caution">
    <text evidence="1">The sequence shown here is derived from an EMBL/GenBank/DDBJ whole genome shotgun (WGS) entry which is preliminary data.</text>
</comment>
<dbReference type="OrthoDB" id="5792673at2759"/>
<dbReference type="PANTHER" id="PTHR46307">
    <property type="entry name" value="G9A, ISOFORM B"/>
    <property type="match status" value="1"/>
</dbReference>
<accession>A0A643BTA7</accession>
<evidence type="ECO:0008006" key="3">
    <source>
        <dbReference type="Google" id="ProtNLM"/>
    </source>
</evidence>
<dbReference type="Proteomes" id="UP000437017">
    <property type="component" value="Unassembled WGS sequence"/>
</dbReference>